<dbReference type="GO" id="GO:0005886">
    <property type="term" value="C:plasma membrane"/>
    <property type="evidence" value="ECO:0007669"/>
    <property type="project" value="UniProtKB-SubCell"/>
</dbReference>
<keyword evidence="8 15" id="KW-0472">Membrane</keyword>
<dbReference type="InterPro" id="IPR035973">
    <property type="entry name" value="Cyt_c_oxidase_su3-like_sf"/>
</dbReference>
<dbReference type="Gene3D" id="1.20.120.80">
    <property type="entry name" value="Cytochrome c oxidase, subunit III, four-helix bundle"/>
    <property type="match status" value="1"/>
</dbReference>
<comment type="subcellular location">
    <subcellularLocation>
        <location evidence="1 14">Cell membrane</location>
        <topology evidence="1 14">Multi-pass membrane protein</topology>
    </subcellularLocation>
</comment>
<dbReference type="HOGENOM" id="CLU_044071_3_0_4"/>
<dbReference type="GO" id="GO:0019646">
    <property type="term" value="P:aerobic electron transport chain"/>
    <property type="evidence" value="ECO:0007669"/>
    <property type="project" value="InterPro"/>
</dbReference>
<dbReference type="GO" id="GO:0004129">
    <property type="term" value="F:cytochrome-c oxidase activity"/>
    <property type="evidence" value="ECO:0007669"/>
    <property type="project" value="InterPro"/>
</dbReference>
<proteinExistence type="inferred from homology"/>
<keyword evidence="5" id="KW-1003">Cell membrane</keyword>
<evidence type="ECO:0000256" key="6">
    <source>
        <dbReference type="ARBA" id="ARBA00022692"/>
    </source>
</evidence>
<gene>
    <name evidence="17" type="ORF">HMPREF0551_2452</name>
</gene>
<dbReference type="PROSITE" id="PS50253">
    <property type="entry name" value="COX3"/>
    <property type="match status" value="1"/>
</dbReference>
<feature type="transmembrane region" description="Helical" evidence="15">
    <location>
        <begin position="102"/>
        <end position="120"/>
    </location>
</feature>
<dbReference type="RefSeq" id="WP_005674903.1">
    <property type="nucleotide sequence ID" value="NZ_CP146288.1"/>
</dbReference>
<comment type="subunit">
    <text evidence="3">Heterooctamer of two A chains, two B chains, two C chains and two D chains.</text>
</comment>
<comment type="function">
    <text evidence="9">Cytochrome bo(3) ubiquinol terminal oxidase is the component of the aerobic respiratory chain of E.coli that predominates when cells are grown at high aeration. Has proton pump activity across the membrane in addition to electron transfer, pumping 2 protons/electron.</text>
</comment>
<evidence type="ECO:0000256" key="14">
    <source>
        <dbReference type="RuleBase" id="RU003376"/>
    </source>
</evidence>
<dbReference type="InterPro" id="IPR000298">
    <property type="entry name" value="Cyt_c_oxidase-like_su3"/>
</dbReference>
<dbReference type="PANTHER" id="PTHR11403">
    <property type="entry name" value="CYTOCHROME C OXIDASE SUBUNIT III"/>
    <property type="match status" value="1"/>
</dbReference>
<evidence type="ECO:0000256" key="8">
    <source>
        <dbReference type="ARBA" id="ARBA00023136"/>
    </source>
</evidence>
<evidence type="ECO:0000256" key="13">
    <source>
        <dbReference type="ARBA" id="ARBA00032717"/>
    </source>
</evidence>
<organism evidence="17 18">
    <name type="scientific">Lautropia mirabilis ATCC 51599</name>
    <dbReference type="NCBI Taxonomy" id="887898"/>
    <lineage>
        <taxon>Bacteria</taxon>
        <taxon>Pseudomonadati</taxon>
        <taxon>Pseudomonadota</taxon>
        <taxon>Betaproteobacteria</taxon>
        <taxon>Burkholderiales</taxon>
        <taxon>Burkholderiaceae</taxon>
        <taxon>Lautropia</taxon>
    </lineage>
</organism>
<keyword evidence="6 14" id="KW-0812">Transmembrane</keyword>
<feature type="transmembrane region" description="Helical" evidence="15">
    <location>
        <begin position="187"/>
        <end position="207"/>
    </location>
</feature>
<evidence type="ECO:0000259" key="16">
    <source>
        <dbReference type="PROSITE" id="PS50253"/>
    </source>
</evidence>
<evidence type="ECO:0000256" key="9">
    <source>
        <dbReference type="ARBA" id="ARBA00025694"/>
    </source>
</evidence>
<reference evidence="17 18" key="1">
    <citation type="submission" date="2010-12" db="EMBL/GenBank/DDBJ databases">
        <authorList>
            <person name="Muzny D."/>
            <person name="Qin X."/>
            <person name="Deng J."/>
            <person name="Jiang H."/>
            <person name="Liu Y."/>
            <person name="Qu J."/>
            <person name="Song X.-Z."/>
            <person name="Zhang L."/>
            <person name="Thornton R."/>
            <person name="Coyle M."/>
            <person name="Francisco L."/>
            <person name="Jackson L."/>
            <person name="Javaid M."/>
            <person name="Korchina V."/>
            <person name="Kovar C."/>
            <person name="Mata R."/>
            <person name="Mathew T."/>
            <person name="Ngo R."/>
            <person name="Nguyen L."/>
            <person name="Nguyen N."/>
            <person name="Okwuonu G."/>
            <person name="Ongeri F."/>
            <person name="Pham C."/>
            <person name="Simmons D."/>
            <person name="Wilczek-Boney K."/>
            <person name="Hale W."/>
            <person name="Jakkamsetti A."/>
            <person name="Pham P."/>
            <person name="Ruth R."/>
            <person name="San Lucas F."/>
            <person name="Warren J."/>
            <person name="Zhang J."/>
            <person name="Zhao Z."/>
            <person name="Zhou C."/>
            <person name="Zhu D."/>
            <person name="Lee S."/>
            <person name="Bess C."/>
            <person name="Blankenburg K."/>
            <person name="Forbes L."/>
            <person name="Fu Q."/>
            <person name="Gubbala S."/>
            <person name="Hirani K."/>
            <person name="Jayaseelan J.C."/>
            <person name="Lara F."/>
            <person name="Munidasa M."/>
            <person name="Palculict T."/>
            <person name="Patil S."/>
            <person name="Pu L.-L."/>
            <person name="Saada N."/>
            <person name="Tang L."/>
            <person name="Weissenberger G."/>
            <person name="Zhu Y."/>
            <person name="Hemphill L."/>
            <person name="Shang Y."/>
            <person name="Youmans B."/>
            <person name="Ayvaz T."/>
            <person name="Ross M."/>
            <person name="Santibanez J."/>
            <person name="Aqrawi P."/>
            <person name="Gross S."/>
            <person name="Joshi V."/>
            <person name="Fowler G."/>
            <person name="Nazareth L."/>
            <person name="Reid J."/>
            <person name="Worley K."/>
            <person name="Petrosino J."/>
            <person name="Highlander S."/>
            <person name="Gibbs R."/>
        </authorList>
    </citation>
    <scope>NUCLEOTIDE SEQUENCE [LARGE SCALE GENOMIC DNA]</scope>
    <source>
        <strain evidence="17 18">ATCC 51599</strain>
    </source>
</reference>
<evidence type="ECO:0000256" key="11">
    <source>
        <dbReference type="ARBA" id="ARBA00031884"/>
    </source>
</evidence>
<accession>E7S0I8</accession>
<evidence type="ECO:0000256" key="15">
    <source>
        <dbReference type="SAM" id="Phobius"/>
    </source>
</evidence>
<feature type="domain" description="Heme-copper oxidase subunit III family profile" evidence="16">
    <location>
        <begin position="1"/>
        <end position="208"/>
    </location>
</feature>
<dbReference type="FunFam" id="1.20.120.80:FF:000001">
    <property type="entry name" value="Cytochrome (Ubi)quinol oxidase subunit III"/>
    <property type="match status" value="1"/>
</dbReference>
<evidence type="ECO:0000256" key="4">
    <source>
        <dbReference type="ARBA" id="ARBA00014687"/>
    </source>
</evidence>
<dbReference type="PANTHER" id="PTHR11403:SF2">
    <property type="entry name" value="CYTOCHROME BO(3) UBIQUINOL OXIDASE SUBUNIT 3"/>
    <property type="match status" value="1"/>
</dbReference>
<feature type="transmembrane region" description="Helical" evidence="15">
    <location>
        <begin position="74"/>
        <end position="95"/>
    </location>
</feature>
<evidence type="ECO:0000256" key="7">
    <source>
        <dbReference type="ARBA" id="ARBA00022989"/>
    </source>
</evidence>
<dbReference type="Pfam" id="PF00510">
    <property type="entry name" value="COX3"/>
    <property type="match status" value="1"/>
</dbReference>
<evidence type="ECO:0000256" key="1">
    <source>
        <dbReference type="ARBA" id="ARBA00004651"/>
    </source>
</evidence>
<dbReference type="AlphaFoldDB" id="E7S0I8"/>
<evidence type="ECO:0000256" key="5">
    <source>
        <dbReference type="ARBA" id="ARBA00022475"/>
    </source>
</evidence>
<evidence type="ECO:0000256" key="12">
    <source>
        <dbReference type="ARBA" id="ARBA00032189"/>
    </source>
</evidence>
<evidence type="ECO:0000313" key="18">
    <source>
        <dbReference type="Proteomes" id="UP000011021"/>
    </source>
</evidence>
<evidence type="ECO:0000313" key="17">
    <source>
        <dbReference type="EMBL" id="EFV94337.1"/>
    </source>
</evidence>
<dbReference type="EMBL" id="AEQP01000022">
    <property type="protein sequence ID" value="EFV94337.1"/>
    <property type="molecule type" value="Genomic_DNA"/>
</dbReference>
<keyword evidence="18" id="KW-1185">Reference proteome</keyword>
<sequence length="210" mass="22735">MSATLSRQGPAETGTRQFHLTEAHPPENGTMLGFWLFLIGDLLLFACLFAAYAVLGRSYATGFSGADIFDLKLVALSTALLLCASFSGGHGVVAMQDSEKHATLGWLALTGLFGLTFLGIEIHAFNHMIGMGATPQRSAFLSAFFALVGIHGLHVAFGLVWLITLLVQVGQHGLIPANRRRIRCLTLFWHFLDVVWVAVFSLVYLIGSLS</sequence>
<feature type="transmembrane region" description="Helical" evidence="15">
    <location>
        <begin position="140"/>
        <end position="167"/>
    </location>
</feature>
<evidence type="ECO:0000256" key="2">
    <source>
        <dbReference type="ARBA" id="ARBA00010581"/>
    </source>
</evidence>
<dbReference type="SUPFAM" id="SSF81452">
    <property type="entry name" value="Cytochrome c oxidase subunit III-like"/>
    <property type="match status" value="1"/>
</dbReference>
<evidence type="ECO:0000256" key="3">
    <source>
        <dbReference type="ARBA" id="ARBA00011700"/>
    </source>
</evidence>
<name>E7S0I8_9BURK</name>
<protein>
    <recommendedName>
        <fullName evidence="4">Cytochrome bo(3) ubiquinol oxidase subunit 3</fullName>
    </recommendedName>
    <alternativeName>
        <fullName evidence="12">Cytochrome o ubiquinol oxidase subunit 3</fullName>
    </alternativeName>
    <alternativeName>
        <fullName evidence="10">Oxidase bo(3) subunit 3</fullName>
    </alternativeName>
    <alternativeName>
        <fullName evidence="13">Ubiquinol oxidase polypeptide III</fullName>
    </alternativeName>
    <alternativeName>
        <fullName evidence="11">Ubiquinol oxidase subunit 3</fullName>
    </alternativeName>
</protein>
<dbReference type="InterPro" id="IPR013833">
    <property type="entry name" value="Cyt_c_oxidase_su3_a-hlx"/>
</dbReference>
<dbReference type="eggNOG" id="COG1845">
    <property type="taxonomic scope" value="Bacteria"/>
</dbReference>
<feature type="transmembrane region" description="Helical" evidence="15">
    <location>
        <begin position="32"/>
        <end position="54"/>
    </location>
</feature>
<dbReference type="InterPro" id="IPR024791">
    <property type="entry name" value="Cyt_c/ubiquinol_Oxase_su3"/>
</dbReference>
<keyword evidence="7 15" id="KW-1133">Transmembrane helix</keyword>
<dbReference type="STRING" id="887898.HMPREF0551_2452"/>
<evidence type="ECO:0000256" key="10">
    <source>
        <dbReference type="ARBA" id="ARBA00030072"/>
    </source>
</evidence>
<dbReference type="Proteomes" id="UP000011021">
    <property type="component" value="Unassembled WGS sequence"/>
</dbReference>
<comment type="similarity">
    <text evidence="2 14">Belongs to the cytochrome c oxidase subunit 3 family.</text>
</comment>
<comment type="caution">
    <text evidence="17">The sequence shown here is derived from an EMBL/GenBank/DDBJ whole genome shotgun (WGS) entry which is preliminary data.</text>
</comment>